<dbReference type="InterPro" id="IPR036345">
    <property type="entry name" value="ExoRNase_PH_dom2_sf"/>
</dbReference>
<dbReference type="GO" id="GO:0000176">
    <property type="term" value="C:nuclear exosome (RNase complex)"/>
    <property type="evidence" value="ECO:0007669"/>
    <property type="project" value="TreeGrafter"/>
</dbReference>
<dbReference type="GO" id="GO:0003723">
    <property type="term" value="F:RNA binding"/>
    <property type="evidence" value="ECO:0007669"/>
    <property type="project" value="TreeGrafter"/>
</dbReference>
<dbReference type="InterPro" id="IPR020568">
    <property type="entry name" value="Ribosomal_Su5_D2-typ_SF"/>
</dbReference>
<evidence type="ECO:0000313" key="5">
    <source>
        <dbReference type="Proteomes" id="UP000789390"/>
    </source>
</evidence>
<dbReference type="GO" id="GO:0071028">
    <property type="term" value="P:nuclear mRNA surveillance"/>
    <property type="evidence" value="ECO:0007669"/>
    <property type="project" value="TreeGrafter"/>
</dbReference>
<accession>A0A8J2RZ67</accession>
<dbReference type="SUPFAM" id="SSF55666">
    <property type="entry name" value="Ribonuclease PH domain 2-like"/>
    <property type="match status" value="1"/>
</dbReference>
<evidence type="ECO:0000259" key="2">
    <source>
        <dbReference type="Pfam" id="PF01138"/>
    </source>
</evidence>
<dbReference type="SUPFAM" id="SSF54211">
    <property type="entry name" value="Ribosomal protein S5 domain 2-like"/>
    <property type="match status" value="1"/>
</dbReference>
<dbReference type="FunFam" id="3.30.230.70:FF:000028">
    <property type="entry name" value="exosome complex component RRP41"/>
    <property type="match status" value="1"/>
</dbReference>
<gene>
    <name evidence="4" type="ORF">DGAL_LOCUS9327</name>
</gene>
<name>A0A8J2RZ67_9CRUS</name>
<dbReference type="Pfam" id="PF03725">
    <property type="entry name" value="RNase_PH_C"/>
    <property type="match status" value="1"/>
</dbReference>
<proteinExistence type="inferred from homology"/>
<dbReference type="GO" id="GO:0016075">
    <property type="term" value="P:rRNA catabolic process"/>
    <property type="evidence" value="ECO:0007669"/>
    <property type="project" value="TreeGrafter"/>
</dbReference>
<protein>
    <recommendedName>
        <fullName evidence="6">EOG090X0CWA</fullName>
    </recommendedName>
</protein>
<evidence type="ECO:0000259" key="3">
    <source>
        <dbReference type="Pfam" id="PF03725"/>
    </source>
</evidence>
<dbReference type="InterPro" id="IPR027408">
    <property type="entry name" value="PNPase/RNase_PH_dom_sf"/>
</dbReference>
<keyword evidence="5" id="KW-1185">Reference proteome</keyword>
<organism evidence="4 5">
    <name type="scientific">Daphnia galeata</name>
    <dbReference type="NCBI Taxonomy" id="27404"/>
    <lineage>
        <taxon>Eukaryota</taxon>
        <taxon>Metazoa</taxon>
        <taxon>Ecdysozoa</taxon>
        <taxon>Arthropoda</taxon>
        <taxon>Crustacea</taxon>
        <taxon>Branchiopoda</taxon>
        <taxon>Diplostraca</taxon>
        <taxon>Cladocera</taxon>
        <taxon>Anomopoda</taxon>
        <taxon>Daphniidae</taxon>
        <taxon>Daphnia</taxon>
    </lineage>
</organism>
<evidence type="ECO:0000256" key="1">
    <source>
        <dbReference type="ARBA" id="ARBA00006678"/>
    </source>
</evidence>
<comment type="similarity">
    <text evidence="1">Belongs to the RNase PH family.</text>
</comment>
<reference evidence="4" key="1">
    <citation type="submission" date="2021-11" db="EMBL/GenBank/DDBJ databases">
        <authorList>
            <person name="Schell T."/>
        </authorList>
    </citation>
    <scope>NUCLEOTIDE SEQUENCE</scope>
    <source>
        <strain evidence="4">M5</strain>
    </source>
</reference>
<dbReference type="EMBL" id="CAKKLH010000223">
    <property type="protein sequence ID" value="CAH0106176.1"/>
    <property type="molecule type" value="Genomic_DNA"/>
</dbReference>
<dbReference type="AlphaFoldDB" id="A0A8J2RZ67"/>
<evidence type="ECO:0008006" key="6">
    <source>
        <dbReference type="Google" id="ProtNLM"/>
    </source>
</evidence>
<dbReference type="PANTHER" id="PTHR11953:SF0">
    <property type="entry name" value="EXOSOME COMPLEX COMPONENT RRP41"/>
    <property type="match status" value="1"/>
</dbReference>
<dbReference type="OrthoDB" id="27298at2759"/>
<dbReference type="InterPro" id="IPR015847">
    <property type="entry name" value="ExoRNase_PH_dom2"/>
</dbReference>
<feature type="domain" description="Exoribonuclease phosphorolytic" evidence="3">
    <location>
        <begin position="155"/>
        <end position="220"/>
    </location>
</feature>
<dbReference type="CDD" id="cd11370">
    <property type="entry name" value="RNase_PH_RRP41"/>
    <property type="match status" value="1"/>
</dbReference>
<dbReference type="InterPro" id="IPR050080">
    <property type="entry name" value="RNase_PH"/>
</dbReference>
<dbReference type="Gene3D" id="3.30.230.70">
    <property type="entry name" value="GHMP Kinase, N-terminal domain"/>
    <property type="match status" value="1"/>
</dbReference>
<evidence type="ECO:0000313" key="4">
    <source>
        <dbReference type="EMBL" id="CAH0106176.1"/>
    </source>
</evidence>
<sequence>MSGNELLSDQGLRIDGRKPNELRRIRCSLGIFSQADGSAYLEQGNTKVLAAVYGPHEIRGSKSKALHDKAFINCQFSTATFSMGERKRRPRGDRKSTEMSTHLEETFSAAIRTELYPRSQIDIFVEVLQADGGNYTACVNAAMMALVDAGVPLKDTVVSCTASLVKDVPLVDVNHVEQSGGSPELVVSILPNSGEIVYMSLTQRFHIDHLSKVLDTAIKGCKDIGAILNEIMKGHLTKLDTSLQAS</sequence>
<comment type="caution">
    <text evidence="4">The sequence shown here is derived from an EMBL/GenBank/DDBJ whole genome shotgun (WGS) entry which is preliminary data.</text>
</comment>
<dbReference type="Pfam" id="PF01138">
    <property type="entry name" value="RNase_PH"/>
    <property type="match status" value="1"/>
</dbReference>
<dbReference type="GO" id="GO:0005730">
    <property type="term" value="C:nucleolus"/>
    <property type="evidence" value="ECO:0007669"/>
    <property type="project" value="TreeGrafter"/>
</dbReference>
<dbReference type="PANTHER" id="PTHR11953">
    <property type="entry name" value="EXOSOME COMPLEX COMPONENT"/>
    <property type="match status" value="1"/>
</dbReference>
<dbReference type="GO" id="GO:0000177">
    <property type="term" value="C:cytoplasmic exosome (RNase complex)"/>
    <property type="evidence" value="ECO:0007669"/>
    <property type="project" value="TreeGrafter"/>
</dbReference>
<dbReference type="GO" id="GO:0071051">
    <property type="term" value="P:poly(A)-dependent snoRNA 3'-end processing"/>
    <property type="evidence" value="ECO:0007669"/>
    <property type="project" value="TreeGrafter"/>
</dbReference>
<dbReference type="Proteomes" id="UP000789390">
    <property type="component" value="Unassembled WGS sequence"/>
</dbReference>
<dbReference type="InterPro" id="IPR001247">
    <property type="entry name" value="ExoRNase_PH_dom1"/>
</dbReference>
<feature type="domain" description="Exoribonuclease phosphorolytic" evidence="2">
    <location>
        <begin position="21"/>
        <end position="152"/>
    </location>
</feature>
<dbReference type="GO" id="GO:0034475">
    <property type="term" value="P:U4 snRNA 3'-end processing"/>
    <property type="evidence" value="ECO:0007669"/>
    <property type="project" value="TreeGrafter"/>
</dbReference>